<reference evidence="1 2" key="1">
    <citation type="submission" date="2016-11" db="EMBL/GenBank/DDBJ databases">
        <title>Trade-off between light-utilization and light-protection in marine flavobacteria.</title>
        <authorList>
            <person name="Kumagai Y."/>
        </authorList>
    </citation>
    <scope>NUCLEOTIDE SEQUENCE [LARGE SCALE GENOMIC DNA]</scope>
    <source>
        <strain evidence="1 2">JCM 13191</strain>
    </source>
</reference>
<dbReference type="RefSeq" id="WP_085767919.1">
    <property type="nucleotide sequence ID" value="NZ_CP019344.1"/>
</dbReference>
<name>A0A1W6MNC9_9FLAO</name>
<keyword evidence="2" id="KW-1185">Reference proteome</keyword>
<protein>
    <submittedName>
        <fullName evidence="1">3-ketoacyl-ACP reductase</fullName>
    </submittedName>
</protein>
<dbReference type="Proteomes" id="UP000193431">
    <property type="component" value="Chromosome"/>
</dbReference>
<dbReference type="AlphaFoldDB" id="A0A1W6MNC9"/>
<evidence type="ECO:0000313" key="1">
    <source>
        <dbReference type="EMBL" id="ARN79114.1"/>
    </source>
</evidence>
<dbReference type="OrthoDB" id="1157021at2"/>
<organism evidence="1 2">
    <name type="scientific">Nonlabens spongiae</name>
    <dbReference type="NCBI Taxonomy" id="331648"/>
    <lineage>
        <taxon>Bacteria</taxon>
        <taxon>Pseudomonadati</taxon>
        <taxon>Bacteroidota</taxon>
        <taxon>Flavobacteriia</taxon>
        <taxon>Flavobacteriales</taxon>
        <taxon>Flavobacteriaceae</taxon>
        <taxon>Nonlabens</taxon>
    </lineage>
</organism>
<dbReference type="STRING" id="331648.BST97_14590"/>
<dbReference type="InterPro" id="IPR008969">
    <property type="entry name" value="CarboxyPept-like_regulatory"/>
</dbReference>
<dbReference type="SUPFAM" id="SSF49464">
    <property type="entry name" value="Carboxypeptidase regulatory domain-like"/>
    <property type="match status" value="1"/>
</dbReference>
<proteinExistence type="predicted"/>
<evidence type="ECO:0000313" key="2">
    <source>
        <dbReference type="Proteomes" id="UP000193431"/>
    </source>
</evidence>
<gene>
    <name evidence="1" type="ORF">BST97_14590</name>
</gene>
<dbReference type="EMBL" id="CP019344">
    <property type="protein sequence ID" value="ARN79114.1"/>
    <property type="molecule type" value="Genomic_DNA"/>
</dbReference>
<accession>A0A1W6MNC9</accession>
<sequence length="322" mass="36699">MRTLFLLSLLLSVTIGTSQDIQVQDTYSKKPVPFATVSFGDGMGTFADANGIFRFSKKLYPRVDTLFVSSIGYETLTIPIPDLLDVVNLVPAASKLETVVVSAELLGDYDIEKIKPIVHEEYEDCWLPTVESEIATKIERHEGQPTMISKLYIPILLEKSQRSKNKMRKFSSIFRVQFYDVEQDGSPSFESLYPSKTFLITEESEKIYELDLTDLKIVVPSSGVFASIQVLGYAKPSGDLINAKKYREIKTRTGYTKVSTTYRPLLPFTDEIDGKKTWVRRIFLNNKKWQLFDFDYNALSKLVRSGHNNYGMGAELRVYEKK</sequence>